<dbReference type="InterPro" id="IPR004345">
    <property type="entry name" value="TB2_DP1_HVA22"/>
</dbReference>
<dbReference type="EMBL" id="MVBO01000017">
    <property type="protein sequence ID" value="OZJ05322.1"/>
    <property type="molecule type" value="Genomic_DNA"/>
</dbReference>
<comment type="subcellular location">
    <subcellularLocation>
        <location evidence="1">Membrane</location>
        <topology evidence="1">Multi-pass membrane protein</topology>
    </subcellularLocation>
</comment>
<protein>
    <recommendedName>
        <fullName evidence="1">Protein YOP1</fullName>
    </recommendedName>
</protein>
<dbReference type="GO" id="GO:0016020">
    <property type="term" value="C:membrane"/>
    <property type="evidence" value="ECO:0007669"/>
    <property type="project" value="UniProtKB-SubCell"/>
</dbReference>
<dbReference type="GO" id="GO:0071786">
    <property type="term" value="P:endoplasmic reticulum tubular network organization"/>
    <property type="evidence" value="ECO:0007669"/>
    <property type="project" value="TreeGrafter"/>
</dbReference>
<evidence type="ECO:0000256" key="2">
    <source>
        <dbReference type="SAM" id="MobiDB-lite"/>
    </source>
</evidence>
<reference evidence="3 4" key="1">
    <citation type="journal article" date="2017" name="Mycologia">
        <title>Bifiguratus adelaidae, gen. et sp. nov., a new member of Mucoromycotina in endophytic and soil-dwelling habitats.</title>
        <authorList>
            <person name="Torres-Cruz T.J."/>
            <person name="Billingsley Tobias T.L."/>
            <person name="Almatruk M."/>
            <person name="Hesse C."/>
            <person name="Kuske C.R."/>
            <person name="Desiro A."/>
            <person name="Benucci G.M."/>
            <person name="Bonito G."/>
            <person name="Stajich J.E."/>
            <person name="Dunlap C."/>
            <person name="Arnold A.E."/>
            <person name="Porras-Alfaro A."/>
        </authorList>
    </citation>
    <scope>NUCLEOTIDE SEQUENCE [LARGE SCALE GENOMIC DNA]</scope>
    <source>
        <strain evidence="3 4">AZ0501</strain>
    </source>
</reference>
<dbReference type="AlphaFoldDB" id="A0A261Y418"/>
<sequence>MLPNLAFFLIKTLTLQLFPAYSSYKAVKTNTSDVLAPSLMYWITISTYYVGEYVADLFVSWLPFYNEIKVAFIFWLVLPQTQGYLILYKHFIQPILIQHEADIDNVLQHAHEEAKRRGAALGQAGYSTVKYAILGTRETPEKAPEPSAPKFQPFTFPINYAYFADLRPTETLAHWVEASGVANYLPESAKSVQGLSGWLGAGAAYLVSRKKGASEDIKATATSFSTSPYPGYLRQRTQSAPSKETLSDSEGIVLIKRSKSSGAVEADKEEEEEEETNIEVMSSLMEESSGGSTGYFGGWFRETQS</sequence>
<organism evidence="3 4">
    <name type="scientific">Bifiguratus adelaidae</name>
    <dbReference type="NCBI Taxonomy" id="1938954"/>
    <lineage>
        <taxon>Eukaryota</taxon>
        <taxon>Fungi</taxon>
        <taxon>Fungi incertae sedis</taxon>
        <taxon>Mucoromycota</taxon>
        <taxon>Mucoromycotina</taxon>
        <taxon>Endogonomycetes</taxon>
        <taxon>Endogonales</taxon>
        <taxon>Endogonales incertae sedis</taxon>
        <taxon>Bifiguratus</taxon>
    </lineage>
</organism>
<evidence type="ECO:0000256" key="1">
    <source>
        <dbReference type="RuleBase" id="RU362006"/>
    </source>
</evidence>
<feature type="compositionally biased region" description="Acidic residues" evidence="2">
    <location>
        <begin position="267"/>
        <end position="277"/>
    </location>
</feature>
<keyword evidence="4" id="KW-1185">Reference proteome</keyword>
<proteinExistence type="inferred from homology"/>
<comment type="similarity">
    <text evidence="1">Belongs to the DP1 family.</text>
</comment>
<dbReference type="GO" id="GO:0071782">
    <property type="term" value="C:endoplasmic reticulum tubular network"/>
    <property type="evidence" value="ECO:0007669"/>
    <property type="project" value="TreeGrafter"/>
</dbReference>
<dbReference type="Proteomes" id="UP000242875">
    <property type="component" value="Unassembled WGS sequence"/>
</dbReference>
<feature type="region of interest" description="Disordered" evidence="2">
    <location>
        <begin position="258"/>
        <end position="297"/>
    </location>
</feature>
<dbReference type="PANTHER" id="PTHR12300">
    <property type="entry name" value="HVA22-LIKE PROTEINS"/>
    <property type="match status" value="1"/>
</dbReference>
<dbReference type="OrthoDB" id="434647at2759"/>
<feature type="compositionally biased region" description="Low complexity" evidence="2">
    <location>
        <begin position="281"/>
        <end position="290"/>
    </location>
</feature>
<dbReference type="PANTHER" id="PTHR12300:SF117">
    <property type="entry name" value="LP05237P-RELATED"/>
    <property type="match status" value="1"/>
</dbReference>
<evidence type="ECO:0000313" key="3">
    <source>
        <dbReference type="EMBL" id="OZJ05322.1"/>
    </source>
</evidence>
<comment type="caution">
    <text evidence="3">The sequence shown here is derived from an EMBL/GenBank/DDBJ whole genome shotgun (WGS) entry which is preliminary data.</text>
</comment>
<accession>A0A261Y418</accession>
<dbReference type="Pfam" id="PF03134">
    <property type="entry name" value="TB2_DP1_HVA22"/>
    <property type="match status" value="1"/>
</dbReference>
<gene>
    <name evidence="3" type="ORF">BZG36_01563</name>
</gene>
<evidence type="ECO:0000313" key="4">
    <source>
        <dbReference type="Proteomes" id="UP000242875"/>
    </source>
</evidence>
<name>A0A261Y418_9FUNG</name>